<evidence type="ECO:0000313" key="3">
    <source>
        <dbReference type="EMBL" id="MCS5711058.1"/>
    </source>
</evidence>
<feature type="coiled-coil region" evidence="1">
    <location>
        <begin position="1294"/>
        <end position="1321"/>
    </location>
</feature>
<evidence type="ECO:0008006" key="5">
    <source>
        <dbReference type="Google" id="ProtNLM"/>
    </source>
</evidence>
<organism evidence="2">
    <name type="scientific">Candidatus Berkiella aquae</name>
    <dbReference type="NCBI Taxonomy" id="295108"/>
    <lineage>
        <taxon>Bacteria</taxon>
        <taxon>Pseudomonadati</taxon>
        <taxon>Pseudomonadota</taxon>
        <taxon>Gammaproteobacteria</taxon>
        <taxon>Candidatus Berkiellales</taxon>
        <taxon>Candidatus Berkiellaceae</taxon>
        <taxon>Candidatus Berkiella</taxon>
    </lineage>
</organism>
<reference evidence="3" key="3">
    <citation type="submission" date="2021-06" db="EMBL/GenBank/DDBJ databases">
        <title>Genomic Description and Analysis of Intracellular Bacteria, Candidatus Berkiella cookevillensis and Candidatus Berkiella aquae.</title>
        <authorList>
            <person name="Kidane D.T."/>
            <person name="Mehari Y.T."/>
            <person name="Rice F.C."/>
            <person name="Arivett B.A."/>
            <person name="Farone A.L."/>
            <person name="Berk S.G."/>
            <person name="Farone M.B."/>
        </authorList>
    </citation>
    <scope>NUCLEOTIDE SEQUENCE</scope>
    <source>
        <strain evidence="3">HT99</strain>
    </source>
</reference>
<dbReference type="STRING" id="295108.HT99x_03008"/>
<reference evidence="3" key="2">
    <citation type="journal article" date="2016" name="Genome Announc.">
        <title>Draft Genome Sequences of Two Novel Amoeba-Resistant Intranuclear Bacteria, 'Candidatus Berkiella cookevillensis' and 'Candidatus Berkiella aquae'.</title>
        <authorList>
            <person name="Mehari Y.T."/>
            <person name="Arivett B.A."/>
            <person name="Farone A.L."/>
            <person name="Gunderson J.H."/>
            <person name="Farone M.B."/>
        </authorList>
    </citation>
    <scope>NUCLEOTIDE SEQUENCE</scope>
    <source>
        <strain evidence="3">HT99</strain>
    </source>
</reference>
<sequence>MAKPIQKKIAMALIQKKQRATHDFDPSYNTWQTMLHESDIADLIPSLNELQIDIQKQSTSPTQLQELFQTMIHYLKTNYFDNKSNDIALNNYLNSLSHEVESTKNANETFESFFQINKRHISLIYINSQPTLSICFSKLIVNVLSRQIKDSLGILPSQHDNDNICNLLKEFSELCPYLQKKSSQWLEEQSNAYSEKTTTSIADISIDDIKSSLATLMLMPPDEIAALTQSEILGKDHSFRKDVLHYHANSEPAVTLLMPEMLNKTVITKTYRKLHNKLTKELRLQPSEQQHLQQFIIEVIYCRLNNISKPPYYTFKKVQKLCNRQLKVQKQIIKLCQEVERQRYLINTFIEQINTLPVSNEIAILNEFFRKQLQSPLYLKINNTLNRVIKYKRFKSYKMFVIDLLQYIKILITYPILESSLILQLSMEHTSLPIPLSNDDLQRITKAVKKLEKNSSVQAIKRECSYLLHTTVYHKELITNLQQLQSLIETDFKDTITYFLEPVSDPELLHLVKGVNETTSSLTQIQEIIEHDGISEIKVNLLAYQQYLRVLGKARLQAIQDPSNETINQRITGSYQAIELLHERLKVIIDLIDLVENIPEANLMPGIKEQLSNIKVYSTDIKEYFTYISHIAHEFGHLKVDPKDIFLLRITRGDFFRKKDHDILETATIALLFRISPFAIIDGIIAQFNHYDNEQRQESLYFVQNYLKSDTQSLLFSAINPDKSEFYNKLLIFINLAKQNSFQTDKLDSLINAKIVEKQKYFLHMSTMLEDQSLSKDYLIRRINTISQKLKENDFYITKLDEYLSEISKILDNENFTNFNQNEKFQLLETFNSLNEQCDTLPYYQQSFNKLRQKLQTILTSKNNESTKKPDTTINKPIAYSLFELINNSVEEISNEALYDKMLKKFIKNVESEFTKAFSTIDISELRELSWYGDEQRIQQGLNPNAPAIRNYQQLQELATYFIRFAIFYQISSDNTPVPYAKLEQIKPVYYFFQSALIKALELKAITTASILFKAIQTPTIRRLKLSSTEAETVYRQYLSKTKEAQINLAKMFRSNNVLPLLSFIQQKLMFIYKKNYGSQFEHLSNIGRTLVEFEKKKEFIQNKILDGIDYFEQFKSFLSQLGVITSESLQVNVEKANKLLTVRSQDVKRDPTKKVSLNELKTISNLKKYLFQCHSHSVYYQLSDTNSEKAIIEWIHSIIKSDTRFMHFADSIDVIFLIKSINEIQGNSYKRLLPDLTVILTEYHKMIADILKFNNIEKAKPLEHFFGQYLKNMKLREFKDEEASGLFSQNNKIKELLSKIDDQYRTYQNIQAQLEKEKSQQAYSQLLEDVLAGVSKRTLQLPTDNVSQNTGTTKNLLPENEYDIPSAEPEHPDRIGINRTMSFTTSEQKSVLSLFNTDELKKEFIAAFPWALQYDNLDKLDEASFDMTPNLLGTPTLYSTQLQLASMEFVLLAMDALGKIAGFSGDLTIQNFDRISDIINQLQWLTIQLQSDNVNESQLLLQIDENLQEMNFRNNEFFDMQQLYNPPFSVESNPNMNGFCHINEHLVHQLTGIPYDISMLAPNTPDSPYIEKINELFIEDRKS</sequence>
<evidence type="ECO:0000256" key="1">
    <source>
        <dbReference type="SAM" id="Coils"/>
    </source>
</evidence>
<gene>
    <name evidence="3" type="ORF">HT99x_006415</name>
    <name evidence="2" type="ORF">HT99x_03008</name>
</gene>
<name>A0A0Q9YMR8_9GAMM</name>
<dbReference type="EMBL" id="LKAJ01000021">
    <property type="protein sequence ID" value="KRG18164.1"/>
    <property type="molecule type" value="Genomic_DNA"/>
</dbReference>
<dbReference type="RefSeq" id="WP_075067599.1">
    <property type="nucleotide sequence ID" value="NZ_LKAJ02000001.1"/>
</dbReference>
<comment type="caution">
    <text evidence="2">The sequence shown here is derived from an EMBL/GenBank/DDBJ whole genome shotgun (WGS) entry which is preliminary data.</text>
</comment>
<dbReference type="OrthoDB" id="9804286at2"/>
<protein>
    <recommendedName>
        <fullName evidence="5">RasGEF domain protein</fullName>
    </recommendedName>
</protein>
<dbReference type="EMBL" id="LKAJ02000001">
    <property type="protein sequence ID" value="MCS5711058.1"/>
    <property type="molecule type" value="Genomic_DNA"/>
</dbReference>
<reference evidence="2" key="1">
    <citation type="submission" date="2015-09" db="EMBL/GenBank/DDBJ databases">
        <title>Draft Genome Sequences of Two Novel Amoeba-resistant Intranuclear Bacteria, Candidatus Berkiella cookevillensis and Candidatus Berkiella aquae.</title>
        <authorList>
            <person name="Mehari Y.T."/>
            <person name="Arivett B.A."/>
            <person name="Farone A.L."/>
            <person name="Gunderson J.H."/>
            <person name="Farone M.B."/>
        </authorList>
    </citation>
    <scope>NUCLEOTIDE SEQUENCE [LARGE SCALE GENOMIC DNA]</scope>
    <source>
        <strain evidence="2">HT99</strain>
    </source>
</reference>
<proteinExistence type="predicted"/>
<keyword evidence="1" id="KW-0175">Coiled coil</keyword>
<dbReference type="Proteomes" id="UP000051497">
    <property type="component" value="Unassembled WGS sequence"/>
</dbReference>
<evidence type="ECO:0000313" key="2">
    <source>
        <dbReference type="EMBL" id="KRG18164.1"/>
    </source>
</evidence>
<accession>A0A0Q9YMR8</accession>
<evidence type="ECO:0000313" key="4">
    <source>
        <dbReference type="Proteomes" id="UP000051497"/>
    </source>
</evidence>
<keyword evidence="4" id="KW-1185">Reference proteome</keyword>